<name>A0A6G3Y0X3_9ACTN</name>
<feature type="compositionally biased region" description="Basic and acidic residues" evidence="1">
    <location>
        <begin position="80"/>
        <end position="97"/>
    </location>
</feature>
<organism evidence="2">
    <name type="scientific">Streptomyces sp. SID7499</name>
    <dbReference type="NCBI Taxonomy" id="2706086"/>
    <lineage>
        <taxon>Bacteria</taxon>
        <taxon>Bacillati</taxon>
        <taxon>Actinomycetota</taxon>
        <taxon>Actinomycetes</taxon>
        <taxon>Kitasatosporales</taxon>
        <taxon>Streptomycetaceae</taxon>
        <taxon>Streptomyces</taxon>
    </lineage>
</organism>
<feature type="non-terminal residue" evidence="2">
    <location>
        <position position="1"/>
    </location>
</feature>
<protein>
    <submittedName>
        <fullName evidence="2">1-acyl-sn-glycerol-3-phosphate acyltransferase</fullName>
    </submittedName>
</protein>
<feature type="region of interest" description="Disordered" evidence="1">
    <location>
        <begin position="80"/>
        <end position="105"/>
    </location>
</feature>
<dbReference type="AlphaFoldDB" id="A0A6G3Y0X3"/>
<evidence type="ECO:0000313" key="2">
    <source>
        <dbReference type="EMBL" id="NEE23725.1"/>
    </source>
</evidence>
<sequence>MTEAPVIPVAQWGANLAMPPYAKENKFRLFPRKTLQVQAGPPVDLSRFHGLEPTPEVLREATEVIMAAVTRELEDLRGEKAPAELYDHRKARAEQRRRAQGKGPT</sequence>
<dbReference type="EMBL" id="JAAGMN010010505">
    <property type="protein sequence ID" value="NEE23725.1"/>
    <property type="molecule type" value="Genomic_DNA"/>
</dbReference>
<reference evidence="2" key="1">
    <citation type="submission" date="2020-01" db="EMBL/GenBank/DDBJ databases">
        <title>Insect and environment-associated Actinomycetes.</title>
        <authorList>
            <person name="Currrie C."/>
            <person name="Chevrette M."/>
            <person name="Carlson C."/>
            <person name="Stubbendieck R."/>
            <person name="Wendt-Pienkowski E."/>
        </authorList>
    </citation>
    <scope>NUCLEOTIDE SEQUENCE</scope>
    <source>
        <strain evidence="2">SID7499</strain>
    </source>
</reference>
<accession>A0A6G3Y0X3</accession>
<keyword evidence="2" id="KW-0808">Transferase</keyword>
<gene>
    <name evidence="2" type="ORF">G3M58_96890</name>
</gene>
<proteinExistence type="predicted"/>
<comment type="caution">
    <text evidence="2">The sequence shown here is derived from an EMBL/GenBank/DDBJ whole genome shotgun (WGS) entry which is preliminary data.</text>
</comment>
<dbReference type="SUPFAM" id="SSF69593">
    <property type="entry name" value="Glycerol-3-phosphate (1)-acyltransferase"/>
    <property type="match status" value="1"/>
</dbReference>
<evidence type="ECO:0000256" key="1">
    <source>
        <dbReference type="SAM" id="MobiDB-lite"/>
    </source>
</evidence>
<dbReference type="GO" id="GO:0016746">
    <property type="term" value="F:acyltransferase activity"/>
    <property type="evidence" value="ECO:0007669"/>
    <property type="project" value="UniProtKB-KW"/>
</dbReference>
<keyword evidence="2" id="KW-0012">Acyltransferase</keyword>